<evidence type="ECO:0000313" key="2">
    <source>
        <dbReference type="EMBL" id="GJT68668.1"/>
    </source>
</evidence>
<comment type="caution">
    <text evidence="2">The sequence shown here is derived from an EMBL/GenBank/DDBJ whole genome shotgun (WGS) entry which is preliminary data.</text>
</comment>
<keyword evidence="1" id="KW-0732">Signal</keyword>
<name>A0ABQ5FZ77_9ASTR</name>
<protein>
    <submittedName>
        <fullName evidence="2">Uncharacterized protein</fullName>
    </submittedName>
</protein>
<dbReference type="EMBL" id="BQNB010017919">
    <property type="protein sequence ID" value="GJT68668.1"/>
    <property type="molecule type" value="Genomic_DNA"/>
</dbReference>
<sequence>MTISFGLTLLLSCIASFPWHTDKNVSRDPFPKSTEFRADDYAVLVAHPTSFRKFQEPFLCLIGMSLNYTLDEDTYPTFLHDDGTEMDLLAFIHVADPTKVKVRERECAKEEAWLLDSIVGRVVPLLPVASARADSELEASVERFTLPFVTSSVSATPERESGVPADSITELNLCTIGVSKRRCHKLMLPSIPSTPATEPSTKIVYSVSCLHVSWILILWNYKTMRKIRDMDYKELFTEFSVGTARQACLSAEVRMRTENCLSERRRLESQCKKTSWFIEVQGRCWD</sequence>
<feature type="signal peptide" evidence="1">
    <location>
        <begin position="1"/>
        <end position="16"/>
    </location>
</feature>
<accession>A0ABQ5FZ77</accession>
<reference evidence="2" key="2">
    <citation type="submission" date="2022-01" db="EMBL/GenBank/DDBJ databases">
        <authorList>
            <person name="Yamashiro T."/>
            <person name="Shiraishi A."/>
            <person name="Satake H."/>
            <person name="Nakayama K."/>
        </authorList>
    </citation>
    <scope>NUCLEOTIDE SEQUENCE</scope>
</reference>
<evidence type="ECO:0000313" key="3">
    <source>
        <dbReference type="Proteomes" id="UP001151760"/>
    </source>
</evidence>
<evidence type="ECO:0000256" key="1">
    <source>
        <dbReference type="SAM" id="SignalP"/>
    </source>
</evidence>
<keyword evidence="3" id="KW-1185">Reference proteome</keyword>
<gene>
    <name evidence="2" type="ORF">Tco_1020148</name>
</gene>
<dbReference type="Proteomes" id="UP001151760">
    <property type="component" value="Unassembled WGS sequence"/>
</dbReference>
<organism evidence="2 3">
    <name type="scientific">Tanacetum coccineum</name>
    <dbReference type="NCBI Taxonomy" id="301880"/>
    <lineage>
        <taxon>Eukaryota</taxon>
        <taxon>Viridiplantae</taxon>
        <taxon>Streptophyta</taxon>
        <taxon>Embryophyta</taxon>
        <taxon>Tracheophyta</taxon>
        <taxon>Spermatophyta</taxon>
        <taxon>Magnoliopsida</taxon>
        <taxon>eudicotyledons</taxon>
        <taxon>Gunneridae</taxon>
        <taxon>Pentapetalae</taxon>
        <taxon>asterids</taxon>
        <taxon>campanulids</taxon>
        <taxon>Asterales</taxon>
        <taxon>Asteraceae</taxon>
        <taxon>Asteroideae</taxon>
        <taxon>Anthemideae</taxon>
        <taxon>Anthemidinae</taxon>
        <taxon>Tanacetum</taxon>
    </lineage>
</organism>
<feature type="chain" id="PRO_5046299898" evidence="1">
    <location>
        <begin position="17"/>
        <end position="286"/>
    </location>
</feature>
<reference evidence="2" key="1">
    <citation type="journal article" date="2022" name="Int. J. Mol. Sci.">
        <title>Draft Genome of Tanacetum Coccineum: Genomic Comparison of Closely Related Tanacetum-Family Plants.</title>
        <authorList>
            <person name="Yamashiro T."/>
            <person name="Shiraishi A."/>
            <person name="Nakayama K."/>
            <person name="Satake H."/>
        </authorList>
    </citation>
    <scope>NUCLEOTIDE SEQUENCE</scope>
</reference>
<proteinExistence type="predicted"/>